<dbReference type="InterPro" id="IPR001638">
    <property type="entry name" value="Solute-binding_3/MltF_N"/>
</dbReference>
<feature type="signal peptide" evidence="4">
    <location>
        <begin position="1"/>
        <end position="20"/>
    </location>
</feature>
<feature type="chain" id="PRO_5014870398" evidence="4">
    <location>
        <begin position="21"/>
        <end position="328"/>
    </location>
</feature>
<comment type="subcellular location">
    <subcellularLocation>
        <location evidence="1">Periplasm</location>
    </subcellularLocation>
</comment>
<evidence type="ECO:0000256" key="4">
    <source>
        <dbReference type="SAM" id="SignalP"/>
    </source>
</evidence>
<dbReference type="RefSeq" id="WP_100425541.1">
    <property type="nucleotide sequence ID" value="NZ_PGEX01000001.1"/>
</dbReference>
<keyword evidence="3 4" id="KW-0732">Signal</keyword>
<protein>
    <submittedName>
        <fullName evidence="6">NitT/TauT family transport system substrate-binding protein</fullName>
    </submittedName>
</protein>
<evidence type="ECO:0000313" key="6">
    <source>
        <dbReference type="EMBL" id="PJJ41583.1"/>
    </source>
</evidence>
<organism evidence="6 7">
    <name type="scientific">Hallerella succinigenes</name>
    <dbReference type="NCBI Taxonomy" id="1896222"/>
    <lineage>
        <taxon>Bacteria</taxon>
        <taxon>Pseudomonadati</taxon>
        <taxon>Fibrobacterota</taxon>
        <taxon>Fibrobacteria</taxon>
        <taxon>Fibrobacterales</taxon>
        <taxon>Fibrobacteraceae</taxon>
        <taxon>Hallerella</taxon>
    </lineage>
</organism>
<feature type="domain" description="Solute-binding protein family 3/N-terminal" evidence="5">
    <location>
        <begin position="24"/>
        <end position="266"/>
    </location>
</feature>
<dbReference type="SMART" id="SM00062">
    <property type="entry name" value="PBPb"/>
    <property type="match status" value="1"/>
</dbReference>
<comment type="similarity">
    <text evidence="2">Belongs to the bacterial solute-binding protein SsuA/TauA family.</text>
</comment>
<dbReference type="AlphaFoldDB" id="A0A2M9A7H2"/>
<dbReference type="CDD" id="cd13563">
    <property type="entry name" value="PBP2_SsuA_like_6"/>
    <property type="match status" value="1"/>
</dbReference>
<accession>A0A2M9A7H2</accession>
<dbReference type="Gene3D" id="3.40.190.10">
    <property type="entry name" value="Periplasmic binding protein-like II"/>
    <property type="match status" value="2"/>
</dbReference>
<dbReference type="OrthoDB" id="9815602at2"/>
<evidence type="ECO:0000259" key="5">
    <source>
        <dbReference type="SMART" id="SM00062"/>
    </source>
</evidence>
<dbReference type="PANTHER" id="PTHR30024:SF47">
    <property type="entry name" value="TAURINE-BINDING PERIPLASMIC PROTEIN"/>
    <property type="match status" value="1"/>
</dbReference>
<dbReference type="GO" id="GO:0042597">
    <property type="term" value="C:periplasmic space"/>
    <property type="evidence" value="ECO:0007669"/>
    <property type="project" value="UniProtKB-SubCell"/>
</dbReference>
<evidence type="ECO:0000256" key="3">
    <source>
        <dbReference type="ARBA" id="ARBA00022729"/>
    </source>
</evidence>
<comment type="caution">
    <text evidence="6">The sequence shown here is derived from an EMBL/GenBank/DDBJ whole genome shotgun (WGS) entry which is preliminary data.</text>
</comment>
<evidence type="ECO:0000256" key="1">
    <source>
        <dbReference type="ARBA" id="ARBA00004418"/>
    </source>
</evidence>
<evidence type="ECO:0000256" key="2">
    <source>
        <dbReference type="ARBA" id="ARBA00010742"/>
    </source>
</evidence>
<dbReference type="Pfam" id="PF09084">
    <property type="entry name" value="NMT1"/>
    <property type="match status" value="1"/>
</dbReference>
<proteinExistence type="inferred from homology"/>
<dbReference type="InterPro" id="IPR015168">
    <property type="entry name" value="SsuA/THI5"/>
</dbReference>
<name>A0A2M9A7H2_9BACT</name>
<evidence type="ECO:0000313" key="7">
    <source>
        <dbReference type="Proteomes" id="UP000231134"/>
    </source>
</evidence>
<sequence length="328" mass="36452">MKKFKWMMVVSLLLVAALYADKPVLKIAYSDWPGWTAWEIADKKGFFKKHGVNVKLEWFEYGPSMDAFAAKKVDAVGVSNGDAMVLNATGARNVTILINDYSNGNDKIIGAPGIKSIRDLKGKKIGVEIGCLSHALLINALTKNGLKESDVTLVNMATHQAVQTLESGDVSAVVAWVPHSVNALDKIAGSTELYTSANEPGIIYDVLAVSQESMMKYKDEWAKVVAVWDDVVAYINDPKNEKEMVKILADRVGISEKLYSRFLGGTKFLRVGESLKYFKKTDNGFSSIYGSSKWVNDFFVKNRVYEKNVDTKRYIVPTFTEDFVKSSK</sequence>
<dbReference type="PANTHER" id="PTHR30024">
    <property type="entry name" value="ALIPHATIC SULFONATES-BINDING PROTEIN-RELATED"/>
    <property type="match status" value="1"/>
</dbReference>
<reference evidence="6 7" key="1">
    <citation type="submission" date="2017-11" db="EMBL/GenBank/DDBJ databases">
        <title>Animal gut microbial communities from fecal samples from Wisconsin, USA.</title>
        <authorList>
            <person name="Neumann A."/>
        </authorList>
    </citation>
    <scope>NUCLEOTIDE SEQUENCE [LARGE SCALE GENOMIC DNA]</scope>
    <source>
        <strain evidence="6 7">UWS3</strain>
    </source>
</reference>
<gene>
    <name evidence="6" type="ORF">BGX16_1566</name>
</gene>
<dbReference type="EMBL" id="PGEX01000001">
    <property type="protein sequence ID" value="PJJ41583.1"/>
    <property type="molecule type" value="Genomic_DNA"/>
</dbReference>
<keyword evidence="7" id="KW-1185">Reference proteome</keyword>
<dbReference type="Proteomes" id="UP000231134">
    <property type="component" value="Unassembled WGS sequence"/>
</dbReference>
<dbReference type="SUPFAM" id="SSF53850">
    <property type="entry name" value="Periplasmic binding protein-like II"/>
    <property type="match status" value="1"/>
</dbReference>